<proteinExistence type="predicted"/>
<name>A0A653XFX9_9FLAO</name>
<organism evidence="1 2">
    <name type="scientific">Maribacter litoralis</name>
    <dbReference type="NCBI Taxonomy" id="2059726"/>
    <lineage>
        <taxon>Bacteria</taxon>
        <taxon>Pseudomonadati</taxon>
        <taxon>Bacteroidota</taxon>
        <taxon>Flavobacteriia</taxon>
        <taxon>Flavobacteriales</taxon>
        <taxon>Flavobacteriaceae</taxon>
        <taxon>Maribacter</taxon>
    </lineage>
</organism>
<evidence type="ECO:0000313" key="2">
    <source>
        <dbReference type="Proteomes" id="UP000430202"/>
    </source>
</evidence>
<dbReference type="RefSeq" id="WP_159304138.1">
    <property type="nucleotide sequence ID" value="NZ_JBDVRX010000233.1"/>
</dbReference>
<keyword evidence="2" id="KW-1185">Reference proteome</keyword>
<evidence type="ECO:0000313" key="1">
    <source>
        <dbReference type="EMBL" id="VXC28929.1"/>
    </source>
</evidence>
<accession>A0A653XFX9</accession>
<dbReference type="AlphaFoldDB" id="A0A653XFX9"/>
<protein>
    <submittedName>
        <fullName evidence="1">Uncharacterized protein</fullName>
    </submittedName>
</protein>
<dbReference type="Proteomes" id="UP000430202">
    <property type="component" value="Unassembled WGS sequence"/>
</dbReference>
<reference evidence="1 2" key="1">
    <citation type="submission" date="2019-10" db="EMBL/GenBank/DDBJ databases">
        <authorList>
            <person name="Karimi E."/>
        </authorList>
    </citation>
    <scope>NUCLEOTIDE SEQUENCE [LARGE SCALE GENOMIC DNA]</scope>
    <source>
        <strain evidence="1">Maribacter sp. 151</strain>
    </source>
</reference>
<gene>
    <name evidence="1" type="ORF">MARI151_60562</name>
</gene>
<dbReference type="EMBL" id="CABWLR010000006">
    <property type="protein sequence ID" value="VXC28929.1"/>
    <property type="molecule type" value="Genomic_DNA"/>
</dbReference>
<sequence length="110" mass="13187">MENVQDKSKCLGKLERCKNTIQHFKIRVDSYLYEPTTMALFETKFRLKNTIKKLSEANKSLLDYLKSTNDVLPEQHKMVNLHIRETSELEFDFMEYTLKFRKRADSRHIV</sequence>